<dbReference type="Proteomes" id="UP001054889">
    <property type="component" value="Unassembled WGS sequence"/>
</dbReference>
<proteinExistence type="predicted"/>
<dbReference type="PANTHER" id="PTHR34303:SF8">
    <property type="entry name" value="OS09G0372600 PROTEIN"/>
    <property type="match status" value="1"/>
</dbReference>
<protein>
    <submittedName>
        <fullName evidence="2">Uncharacterized protein</fullName>
    </submittedName>
</protein>
<dbReference type="AlphaFoldDB" id="A0AAV5FKA0"/>
<dbReference type="PANTHER" id="PTHR34303">
    <property type="entry name" value="OS01G0890400 PROTEIN-RELATED"/>
    <property type="match status" value="1"/>
</dbReference>
<sequence>MPINRQQTPFCRINVSPASLLPNRLANNQPAPSRFAAGASSHGSVGSGSNVNNPPQRPGAPDSYTPASPPFSASSEEVDSDGSLFWTDDNPHNLVAGTWMPQGDMAFASRFAYAFASGQPPQATASFIHDAILAVGCRLRFTMFPSSRGDLLVLFDGPNERDYTVPCSPIKHEGAWLHLQRPEDADNR</sequence>
<gene>
    <name evidence="2" type="primary">gb25063</name>
    <name evidence="2" type="ORF">PR202_gb25063</name>
</gene>
<keyword evidence="3" id="KW-1185">Reference proteome</keyword>
<comment type="caution">
    <text evidence="2">The sequence shown here is derived from an EMBL/GenBank/DDBJ whole genome shotgun (WGS) entry which is preliminary data.</text>
</comment>
<evidence type="ECO:0000313" key="3">
    <source>
        <dbReference type="Proteomes" id="UP001054889"/>
    </source>
</evidence>
<dbReference type="EMBL" id="BQKI01000088">
    <property type="protein sequence ID" value="GJN36223.1"/>
    <property type="molecule type" value="Genomic_DNA"/>
</dbReference>
<evidence type="ECO:0000256" key="1">
    <source>
        <dbReference type="SAM" id="MobiDB-lite"/>
    </source>
</evidence>
<name>A0AAV5FKA0_ELECO</name>
<reference evidence="2" key="1">
    <citation type="journal article" date="2018" name="DNA Res.">
        <title>Multiple hybrid de novo genome assembly of finger millet, an orphan allotetraploid crop.</title>
        <authorList>
            <person name="Hatakeyama M."/>
            <person name="Aluri S."/>
            <person name="Balachadran M.T."/>
            <person name="Sivarajan S.R."/>
            <person name="Patrignani A."/>
            <person name="Gruter S."/>
            <person name="Poveda L."/>
            <person name="Shimizu-Inatsugi R."/>
            <person name="Baeten J."/>
            <person name="Francoijs K.J."/>
            <person name="Nataraja K.N."/>
            <person name="Reddy Y.A.N."/>
            <person name="Phadnis S."/>
            <person name="Ravikumar R.L."/>
            <person name="Schlapbach R."/>
            <person name="Sreeman S.M."/>
            <person name="Shimizu K.K."/>
        </authorList>
    </citation>
    <scope>NUCLEOTIDE SEQUENCE</scope>
</reference>
<accession>A0AAV5FKA0</accession>
<feature type="region of interest" description="Disordered" evidence="1">
    <location>
        <begin position="22"/>
        <end position="85"/>
    </location>
</feature>
<organism evidence="2 3">
    <name type="scientific">Eleusine coracana subsp. coracana</name>
    <dbReference type="NCBI Taxonomy" id="191504"/>
    <lineage>
        <taxon>Eukaryota</taxon>
        <taxon>Viridiplantae</taxon>
        <taxon>Streptophyta</taxon>
        <taxon>Embryophyta</taxon>
        <taxon>Tracheophyta</taxon>
        <taxon>Spermatophyta</taxon>
        <taxon>Magnoliopsida</taxon>
        <taxon>Liliopsida</taxon>
        <taxon>Poales</taxon>
        <taxon>Poaceae</taxon>
        <taxon>PACMAD clade</taxon>
        <taxon>Chloridoideae</taxon>
        <taxon>Cynodonteae</taxon>
        <taxon>Eleusininae</taxon>
        <taxon>Eleusine</taxon>
    </lineage>
</organism>
<evidence type="ECO:0000313" key="2">
    <source>
        <dbReference type="EMBL" id="GJN36223.1"/>
    </source>
</evidence>
<reference evidence="2" key="2">
    <citation type="submission" date="2021-12" db="EMBL/GenBank/DDBJ databases">
        <title>Resequencing data analysis of finger millet.</title>
        <authorList>
            <person name="Hatakeyama M."/>
            <person name="Aluri S."/>
            <person name="Balachadran M.T."/>
            <person name="Sivarajan S.R."/>
            <person name="Poveda L."/>
            <person name="Shimizu-Inatsugi R."/>
            <person name="Schlapbach R."/>
            <person name="Sreeman S.M."/>
            <person name="Shimizu K.K."/>
        </authorList>
    </citation>
    <scope>NUCLEOTIDE SEQUENCE</scope>
</reference>
<feature type="compositionally biased region" description="Low complexity" evidence="1">
    <location>
        <begin position="36"/>
        <end position="53"/>
    </location>
</feature>